<protein>
    <submittedName>
        <fullName evidence="1">Uncharacterized protein</fullName>
    </submittedName>
</protein>
<proteinExistence type="predicted"/>
<gene>
    <name evidence="1" type="ORF">GGR89_000059</name>
</gene>
<dbReference type="Proteomes" id="UP000531251">
    <property type="component" value="Unassembled WGS sequence"/>
</dbReference>
<evidence type="ECO:0000313" key="1">
    <source>
        <dbReference type="EMBL" id="NJB95767.1"/>
    </source>
</evidence>
<keyword evidence="2" id="KW-1185">Reference proteome</keyword>
<reference evidence="1 2" key="1">
    <citation type="submission" date="2020-03" db="EMBL/GenBank/DDBJ databases">
        <title>Genomic Encyclopedia of Type Strains, Phase IV (KMG-IV): sequencing the most valuable type-strain genomes for metagenomic binning, comparative biology and taxonomic classification.</title>
        <authorList>
            <person name="Goeker M."/>
        </authorList>
    </citation>
    <scope>NUCLEOTIDE SEQUENCE [LARGE SCALE GENOMIC DNA]</scope>
    <source>
        <strain evidence="1 2">DSM 7225</strain>
    </source>
</reference>
<name>A0A7X5XUV1_9SPHN</name>
<sequence>MPDLSLTVAALQYGFAIDVKSKTGFYTVG</sequence>
<accession>A0A7X5XUV1</accession>
<dbReference type="EMBL" id="JAATJB010000001">
    <property type="protein sequence ID" value="NJB95767.1"/>
    <property type="molecule type" value="Genomic_DNA"/>
</dbReference>
<organism evidence="1 2">
    <name type="scientific">Sphingomonas trueperi</name>
    <dbReference type="NCBI Taxonomy" id="53317"/>
    <lineage>
        <taxon>Bacteria</taxon>
        <taxon>Pseudomonadati</taxon>
        <taxon>Pseudomonadota</taxon>
        <taxon>Alphaproteobacteria</taxon>
        <taxon>Sphingomonadales</taxon>
        <taxon>Sphingomonadaceae</taxon>
        <taxon>Sphingomonas</taxon>
    </lineage>
</organism>
<comment type="caution">
    <text evidence="1">The sequence shown here is derived from an EMBL/GenBank/DDBJ whole genome shotgun (WGS) entry which is preliminary data.</text>
</comment>
<evidence type="ECO:0000313" key="2">
    <source>
        <dbReference type="Proteomes" id="UP000531251"/>
    </source>
</evidence>
<dbReference type="AlphaFoldDB" id="A0A7X5XUV1"/>